<evidence type="ECO:0000256" key="9">
    <source>
        <dbReference type="SAM" id="Phobius"/>
    </source>
</evidence>
<evidence type="ECO:0000313" key="11">
    <source>
        <dbReference type="EMBL" id="WAQ94773.1"/>
    </source>
</evidence>
<protein>
    <submittedName>
        <fullName evidence="11">ZN777-like protein</fullName>
    </submittedName>
</protein>
<keyword evidence="2" id="KW-0479">Metal-binding</keyword>
<feature type="domain" description="C2H2-type" evidence="10">
    <location>
        <begin position="69"/>
        <end position="93"/>
    </location>
</feature>
<evidence type="ECO:0000256" key="8">
    <source>
        <dbReference type="SAM" id="MobiDB-lite"/>
    </source>
</evidence>
<evidence type="ECO:0000313" key="12">
    <source>
        <dbReference type="Proteomes" id="UP001164746"/>
    </source>
</evidence>
<name>A0ABY7DBW9_MYAAR</name>
<dbReference type="Gene3D" id="3.30.160.60">
    <property type="entry name" value="Classic Zinc Finger"/>
    <property type="match status" value="2"/>
</dbReference>
<evidence type="ECO:0000256" key="4">
    <source>
        <dbReference type="ARBA" id="ARBA00022771"/>
    </source>
</evidence>
<keyword evidence="4 7" id="KW-0863">Zinc-finger</keyword>
<keyword evidence="3" id="KW-0677">Repeat</keyword>
<dbReference type="EMBL" id="CP111012">
    <property type="protein sequence ID" value="WAQ94773.1"/>
    <property type="molecule type" value="Genomic_DNA"/>
</dbReference>
<organism evidence="11 12">
    <name type="scientific">Mya arenaria</name>
    <name type="common">Soft-shell clam</name>
    <dbReference type="NCBI Taxonomy" id="6604"/>
    <lineage>
        <taxon>Eukaryota</taxon>
        <taxon>Metazoa</taxon>
        <taxon>Spiralia</taxon>
        <taxon>Lophotrochozoa</taxon>
        <taxon>Mollusca</taxon>
        <taxon>Bivalvia</taxon>
        <taxon>Autobranchia</taxon>
        <taxon>Heteroconchia</taxon>
        <taxon>Euheterodonta</taxon>
        <taxon>Imparidentia</taxon>
        <taxon>Neoheterodontei</taxon>
        <taxon>Myida</taxon>
        <taxon>Myoidea</taxon>
        <taxon>Myidae</taxon>
        <taxon>Mya</taxon>
    </lineage>
</organism>
<dbReference type="PANTHER" id="PTHR16515:SF49">
    <property type="entry name" value="GASTRULA ZINC FINGER PROTEIN XLCGF49.1-LIKE-RELATED"/>
    <property type="match status" value="1"/>
</dbReference>
<dbReference type="SUPFAM" id="SSF57667">
    <property type="entry name" value="beta-beta-alpha zinc fingers"/>
    <property type="match status" value="2"/>
</dbReference>
<dbReference type="PROSITE" id="PS00028">
    <property type="entry name" value="ZINC_FINGER_C2H2_1"/>
    <property type="match status" value="2"/>
</dbReference>
<feature type="transmembrane region" description="Helical" evidence="9">
    <location>
        <begin position="45"/>
        <end position="68"/>
    </location>
</feature>
<sequence>MDAETSYLVKSYFPLAVVVVVSFPVVVVVSLPVVVVVMVVVSLPVVVVVVVVVSLSLVVVVVVSTIMAHQCEVCDASFPKLSQLMQHRRTENHWPKFTCPSCKKTFTRKKKHEDENNHHCPECLRVFTRRDALDEHFMQHAGQSGGGRKRTRDDGADTNINHKKQ</sequence>
<keyword evidence="9" id="KW-0472">Membrane</keyword>
<keyword evidence="9" id="KW-0812">Transmembrane</keyword>
<evidence type="ECO:0000256" key="6">
    <source>
        <dbReference type="ARBA" id="ARBA00023242"/>
    </source>
</evidence>
<comment type="subcellular location">
    <subcellularLocation>
        <location evidence="1">Nucleus</location>
    </subcellularLocation>
</comment>
<keyword evidence="5" id="KW-0862">Zinc</keyword>
<evidence type="ECO:0000256" key="3">
    <source>
        <dbReference type="ARBA" id="ARBA00022737"/>
    </source>
</evidence>
<dbReference type="Pfam" id="PF13912">
    <property type="entry name" value="zf-C2H2_6"/>
    <property type="match status" value="2"/>
</dbReference>
<keyword evidence="6" id="KW-0539">Nucleus</keyword>
<evidence type="ECO:0000256" key="2">
    <source>
        <dbReference type="ARBA" id="ARBA00022723"/>
    </source>
</evidence>
<accession>A0ABY7DBW9</accession>
<feature type="domain" description="C2H2-type" evidence="10">
    <location>
        <begin position="118"/>
        <end position="145"/>
    </location>
</feature>
<evidence type="ECO:0000259" key="10">
    <source>
        <dbReference type="PROSITE" id="PS50157"/>
    </source>
</evidence>
<feature type="transmembrane region" description="Helical" evidence="9">
    <location>
        <begin position="12"/>
        <end position="38"/>
    </location>
</feature>
<keyword evidence="12" id="KW-1185">Reference proteome</keyword>
<keyword evidence="9" id="KW-1133">Transmembrane helix</keyword>
<dbReference type="PROSITE" id="PS50157">
    <property type="entry name" value="ZINC_FINGER_C2H2_2"/>
    <property type="match status" value="2"/>
</dbReference>
<dbReference type="SMART" id="SM00355">
    <property type="entry name" value="ZnF_C2H2"/>
    <property type="match status" value="2"/>
</dbReference>
<proteinExistence type="predicted"/>
<dbReference type="Proteomes" id="UP001164746">
    <property type="component" value="Chromosome 1"/>
</dbReference>
<evidence type="ECO:0000256" key="1">
    <source>
        <dbReference type="ARBA" id="ARBA00004123"/>
    </source>
</evidence>
<dbReference type="InterPro" id="IPR013087">
    <property type="entry name" value="Znf_C2H2_type"/>
</dbReference>
<evidence type="ECO:0000256" key="7">
    <source>
        <dbReference type="PROSITE-ProRule" id="PRU00042"/>
    </source>
</evidence>
<reference evidence="11" key="1">
    <citation type="submission" date="2022-11" db="EMBL/GenBank/DDBJ databases">
        <title>Centuries of genome instability and evolution in soft-shell clam transmissible cancer (bioRxiv).</title>
        <authorList>
            <person name="Hart S.F.M."/>
            <person name="Yonemitsu M.A."/>
            <person name="Giersch R.M."/>
            <person name="Beal B.F."/>
            <person name="Arriagada G."/>
            <person name="Davis B.W."/>
            <person name="Ostrander E.A."/>
            <person name="Goff S.P."/>
            <person name="Metzger M.J."/>
        </authorList>
    </citation>
    <scope>NUCLEOTIDE SEQUENCE</scope>
    <source>
        <strain evidence="11">MELC-2E11</strain>
        <tissue evidence="11">Siphon/mantle</tissue>
    </source>
</reference>
<dbReference type="PANTHER" id="PTHR16515">
    <property type="entry name" value="PR DOMAIN ZINC FINGER PROTEIN"/>
    <property type="match status" value="1"/>
</dbReference>
<gene>
    <name evidence="11" type="ORF">MAR_007244</name>
</gene>
<feature type="region of interest" description="Disordered" evidence="8">
    <location>
        <begin position="138"/>
        <end position="165"/>
    </location>
</feature>
<dbReference type="InterPro" id="IPR036236">
    <property type="entry name" value="Znf_C2H2_sf"/>
</dbReference>
<dbReference type="InterPro" id="IPR050331">
    <property type="entry name" value="Zinc_finger"/>
</dbReference>
<evidence type="ECO:0000256" key="5">
    <source>
        <dbReference type="ARBA" id="ARBA00022833"/>
    </source>
</evidence>